<reference evidence="1 2" key="1">
    <citation type="submission" date="2007-08" db="EMBL/GenBank/DDBJ databases">
        <authorList>
            <person name="Fulton L."/>
            <person name="Clifton S."/>
            <person name="Fulton B."/>
            <person name="Xu J."/>
            <person name="Minx P."/>
            <person name="Pepin K.H."/>
            <person name="Johnson M."/>
            <person name="Thiruvilangam P."/>
            <person name="Bhonagiri V."/>
            <person name="Nash W.E."/>
            <person name="Mardis E.R."/>
            <person name="Wilson R.K."/>
        </authorList>
    </citation>
    <scope>NUCLEOTIDE SEQUENCE [LARGE SCALE GENOMIC DNA]</scope>
    <source>
        <strain evidence="2">ATCC BAA-613 / DSM 15670 / CCUG 46953 / JCM 12243 / WAL 16351</strain>
    </source>
</reference>
<dbReference type="Proteomes" id="UP000005396">
    <property type="component" value="Unassembled WGS sequence"/>
</dbReference>
<dbReference type="EMBL" id="ABCC02000040">
    <property type="protein sequence ID" value="EDP14271.1"/>
    <property type="molecule type" value="Genomic_DNA"/>
</dbReference>
<name>A8RZK6_ENTBW</name>
<accession>A8RZK6</accession>
<dbReference type="AlphaFoldDB" id="A8RZK6"/>
<proteinExistence type="predicted"/>
<protein>
    <submittedName>
        <fullName evidence="1">Uncharacterized protein</fullName>
    </submittedName>
</protein>
<organism evidence="1 2">
    <name type="scientific">Enterocloster bolteae (strain ATCC BAA-613 / DSM 15670 / CCUG 46953 / JCM 12243 / WAL 16351)</name>
    <name type="common">Clostridium bolteae</name>
    <dbReference type="NCBI Taxonomy" id="411902"/>
    <lineage>
        <taxon>Bacteria</taxon>
        <taxon>Bacillati</taxon>
        <taxon>Bacillota</taxon>
        <taxon>Clostridia</taxon>
        <taxon>Lachnospirales</taxon>
        <taxon>Lachnospiraceae</taxon>
        <taxon>Enterocloster</taxon>
    </lineage>
</organism>
<evidence type="ECO:0000313" key="2">
    <source>
        <dbReference type="Proteomes" id="UP000005396"/>
    </source>
</evidence>
<sequence>MRKWIAKLSALFFALQGKNGACRFQNNMTYLEVYDY</sequence>
<comment type="caution">
    <text evidence="1">The sequence shown here is derived from an EMBL/GenBank/DDBJ whole genome shotgun (WGS) entry which is preliminary data.</text>
</comment>
<reference evidence="1 2" key="2">
    <citation type="submission" date="2007-09" db="EMBL/GenBank/DDBJ databases">
        <title>Draft genome sequence of Clostridium bolteae (ATCC BAA-613).</title>
        <authorList>
            <person name="Sudarsanam P."/>
            <person name="Ley R."/>
            <person name="Guruge J."/>
            <person name="Turnbaugh P.J."/>
            <person name="Mahowald M."/>
            <person name="Liep D."/>
            <person name="Gordon J."/>
        </authorList>
    </citation>
    <scope>NUCLEOTIDE SEQUENCE [LARGE SCALE GENOMIC DNA]</scope>
    <source>
        <strain evidence="2">ATCC BAA-613 / DSM 15670 / CCUG 46953 / JCM 12243 / WAL 16351</strain>
    </source>
</reference>
<gene>
    <name evidence="1" type="ORF">CLOBOL_05439</name>
</gene>
<dbReference type="HOGENOM" id="CLU_3355409_0_0_9"/>
<dbReference type="PaxDb" id="411902-CLOBOL_05439"/>
<evidence type="ECO:0000313" key="1">
    <source>
        <dbReference type="EMBL" id="EDP14271.1"/>
    </source>
</evidence>